<evidence type="ECO:0000313" key="2">
    <source>
        <dbReference type="EMBL" id="AOF40256.1"/>
    </source>
</evidence>
<feature type="signal peptide" evidence="1">
    <location>
        <begin position="1"/>
        <end position="23"/>
    </location>
</feature>
<dbReference type="AlphaFoldDB" id="A0A1B3IJ92"/>
<organism evidence="2">
    <name type="scientific">Hadogenes troglodytes</name>
    <dbReference type="NCBI Taxonomy" id="1577150"/>
    <lineage>
        <taxon>Eukaryota</taxon>
        <taxon>Metazoa</taxon>
        <taxon>Ecdysozoa</taxon>
        <taxon>Arthropoda</taxon>
        <taxon>Chelicerata</taxon>
        <taxon>Arachnida</taxon>
        <taxon>Scorpiones</taxon>
        <taxon>Iurida</taxon>
        <taxon>Scorpionoidea</taxon>
        <taxon>Hemiscorpiidae</taxon>
        <taxon>Hadogenes</taxon>
    </lineage>
</organism>
<protein>
    <submittedName>
        <fullName evidence="2">Venom peptide Ht310</fullName>
    </submittedName>
</protein>
<dbReference type="EMBL" id="KU643164">
    <property type="protein sequence ID" value="AOF40256.1"/>
    <property type="molecule type" value="mRNA"/>
</dbReference>
<proteinExistence type="evidence at transcript level"/>
<name>A0A1B3IJ92_9SCOR</name>
<sequence>MKTLPLIFLCLLVLLAAPSGIWCGEEKEYQFQTDGIWKRSVALMVKRGIDIFSTSQRED</sequence>
<evidence type="ECO:0000256" key="1">
    <source>
        <dbReference type="SAM" id="SignalP"/>
    </source>
</evidence>
<feature type="chain" id="PRO_5008548583" evidence="1">
    <location>
        <begin position="24"/>
        <end position="59"/>
    </location>
</feature>
<accession>A0A1B3IJ92</accession>
<keyword evidence="1" id="KW-0732">Signal</keyword>
<reference evidence="2" key="1">
    <citation type="journal article" date="2016" name="J. Proteomics">
        <title>Transcriptomic analysis of the venom glands from the scorpion Hadogenes troglodytes revealed unique and extremely high diversity of the venom peptides.</title>
        <authorList>
            <person name="Zhong J."/>
            <person name="Zeng X.C."/>
            <person name="Zeng X."/>
            <person name="Nie Y."/>
            <person name="Zhang L."/>
            <person name="Wu S."/>
            <person name="Bao A."/>
        </authorList>
    </citation>
    <scope>NUCLEOTIDE SEQUENCE</scope>
</reference>